<feature type="compositionally biased region" description="Low complexity" evidence="1">
    <location>
        <begin position="118"/>
        <end position="129"/>
    </location>
</feature>
<dbReference type="VEuPathDB" id="FungiDB:GMDG_00260"/>
<keyword evidence="2" id="KW-0472">Membrane</keyword>
<feature type="region of interest" description="Disordered" evidence="1">
    <location>
        <begin position="336"/>
        <end position="362"/>
    </location>
</feature>
<evidence type="ECO:0000256" key="1">
    <source>
        <dbReference type="SAM" id="MobiDB-lite"/>
    </source>
</evidence>
<dbReference type="Proteomes" id="UP000077154">
    <property type="component" value="Unassembled WGS sequence"/>
</dbReference>
<feature type="compositionally biased region" description="Basic and acidic residues" evidence="1">
    <location>
        <begin position="46"/>
        <end position="56"/>
    </location>
</feature>
<dbReference type="RefSeq" id="XP_024323285.1">
    <property type="nucleotide sequence ID" value="XM_024468923.1"/>
</dbReference>
<keyword evidence="2" id="KW-0812">Transmembrane</keyword>
<feature type="compositionally biased region" description="Basic and acidic residues" evidence="1">
    <location>
        <begin position="514"/>
        <end position="528"/>
    </location>
</feature>
<dbReference type="OrthoDB" id="5421784at2759"/>
<dbReference type="CDD" id="cd12087">
    <property type="entry name" value="TM_EGFR-like"/>
    <property type="match status" value="1"/>
</dbReference>
<evidence type="ECO:0000313" key="3">
    <source>
        <dbReference type="EMBL" id="OAF57999.1"/>
    </source>
</evidence>
<feature type="compositionally biased region" description="Gly residues" evidence="1">
    <location>
        <begin position="267"/>
        <end position="278"/>
    </location>
</feature>
<feature type="region of interest" description="Disordered" evidence="1">
    <location>
        <begin position="267"/>
        <end position="300"/>
    </location>
</feature>
<dbReference type="AlphaFoldDB" id="A0A177A795"/>
<gene>
    <name evidence="3" type="ORF">VC83_05301</name>
</gene>
<reference evidence="3" key="1">
    <citation type="submission" date="2016-03" db="EMBL/GenBank/DDBJ databases">
        <title>Updated assembly of Pseudogymnoascus destructans, the fungus causing white-nose syndrome of bats.</title>
        <authorList>
            <person name="Palmer J.M."/>
            <person name="Drees K.P."/>
            <person name="Foster J.T."/>
            <person name="Lindner D.L."/>
        </authorList>
    </citation>
    <scope>NUCLEOTIDE SEQUENCE [LARGE SCALE GENOMIC DNA]</scope>
    <source>
        <strain evidence="3">20631-21</strain>
    </source>
</reference>
<keyword evidence="2" id="KW-1133">Transmembrane helix</keyword>
<feature type="compositionally biased region" description="Polar residues" evidence="1">
    <location>
        <begin position="457"/>
        <end position="468"/>
    </location>
</feature>
<feature type="transmembrane region" description="Helical" evidence="2">
    <location>
        <begin position="304"/>
        <end position="327"/>
    </location>
</feature>
<organism evidence="3">
    <name type="scientific">Pseudogymnoascus destructans</name>
    <dbReference type="NCBI Taxonomy" id="655981"/>
    <lineage>
        <taxon>Eukaryota</taxon>
        <taxon>Fungi</taxon>
        <taxon>Dikarya</taxon>
        <taxon>Ascomycota</taxon>
        <taxon>Pezizomycotina</taxon>
        <taxon>Leotiomycetes</taxon>
        <taxon>Thelebolales</taxon>
        <taxon>Thelebolaceae</taxon>
        <taxon>Pseudogymnoascus</taxon>
    </lineage>
</organism>
<sequence>MADTDEAPSFLQDALAETVYREHTEHIDNRGNRHTHARFHQRRAHVHDAAHVHERQAGAQPSTPPNKPLTAVVQTESVVRQVAVDGAGNTISESVATYTANTGSVDGDARATAAPAVPVPVPSDAASVTSQPAPTEPPSSDLPTDVPTNIPSSTVEPVPPAPPITSFLETTAAPLPTDVPSFSSLTPVNGTVAAGKSAHGVPAFASLHNNTATSHTLSALAATSAQHKNGGGVYTSIYTNAYGDVITTTYLSSAGVTGTGVAYGAPGSGSGSGSGTDSGTGSSSGDKALGASNGDSNNPPPTPVVIGSVVGSLAGVTLIAFLVMLLLRWKRRQQGGVQLSNGRDLTSPDIPSSGAAATGPMSMVRRPSTFTVPAALAALTGQNRKSQATHSSTADSHRSFVRISGRKLPSVLTSGGNGYEDPFSDRQQDPFADPHLSDTSFYRDSRGFYGGTGYPASPTSAGLPSSPLNDRAPPRSPGVGYQAHISADSRTEPLISINASPALPMPDALGRSHPSRDGSRNSRFTEEV</sequence>
<proteinExistence type="predicted"/>
<evidence type="ECO:0000256" key="2">
    <source>
        <dbReference type="SAM" id="Phobius"/>
    </source>
</evidence>
<dbReference type="eggNOG" id="ENOG502SG5B">
    <property type="taxonomic scope" value="Eukaryota"/>
</dbReference>
<feature type="region of interest" description="Disordered" evidence="1">
    <location>
        <begin position="46"/>
        <end position="66"/>
    </location>
</feature>
<name>A0A177A795_9PEZI</name>
<feature type="region of interest" description="Disordered" evidence="1">
    <location>
        <begin position="411"/>
        <end position="528"/>
    </location>
</feature>
<feature type="compositionally biased region" description="Polar residues" evidence="1">
    <location>
        <begin position="381"/>
        <end position="394"/>
    </location>
</feature>
<dbReference type="EMBL" id="KV441398">
    <property type="protein sequence ID" value="OAF57999.1"/>
    <property type="molecule type" value="Genomic_DNA"/>
</dbReference>
<dbReference type="GeneID" id="36288367"/>
<protein>
    <submittedName>
        <fullName evidence="3">Uncharacterized protein</fullName>
    </submittedName>
</protein>
<feature type="region of interest" description="Disordered" evidence="1">
    <location>
        <begin position="381"/>
        <end position="400"/>
    </location>
</feature>
<feature type="region of interest" description="Disordered" evidence="1">
    <location>
        <begin position="118"/>
        <end position="146"/>
    </location>
</feature>
<accession>A0A177A795</accession>